<keyword evidence="4" id="KW-0067">ATP-binding</keyword>
<evidence type="ECO:0000256" key="1">
    <source>
        <dbReference type="ARBA" id="ARBA00022741"/>
    </source>
</evidence>
<dbReference type="GO" id="GO:0003676">
    <property type="term" value="F:nucleic acid binding"/>
    <property type="evidence" value="ECO:0007669"/>
    <property type="project" value="InterPro"/>
</dbReference>
<dbReference type="GO" id="GO:0005829">
    <property type="term" value="C:cytosol"/>
    <property type="evidence" value="ECO:0007669"/>
    <property type="project" value="TreeGrafter"/>
</dbReference>
<dbReference type="Proteomes" id="UP000254340">
    <property type="component" value="Unassembled WGS sequence"/>
</dbReference>
<sequence length="188" mass="21664">MHNTGEQIALQTDEHYVSNVYNRRPTQRLEHDCNDFFPNLNSTKTCWKPSRIKVSLARQPFRPPLFRLRSMAVTFSVQRRPAPVKTAAYLLPALQHLLDFPRKKSGPPRILILTPTRELAMQVADHARELAKHTHLDIATITGGVAYMNHAEVFSENQDIVVATTGRLLQYIKEENFDCPRRRDPNPR</sequence>
<dbReference type="PANTHER" id="PTHR47959:SF3">
    <property type="entry name" value="ATP-DEPENDENT RNA HELICASE SRMB"/>
    <property type="match status" value="1"/>
</dbReference>
<dbReference type="GO" id="GO:0005524">
    <property type="term" value="F:ATP binding"/>
    <property type="evidence" value="ECO:0007669"/>
    <property type="project" value="UniProtKB-KW"/>
</dbReference>
<evidence type="ECO:0000256" key="2">
    <source>
        <dbReference type="ARBA" id="ARBA00022801"/>
    </source>
</evidence>
<proteinExistence type="predicted"/>
<dbReference type="GO" id="GO:0016787">
    <property type="term" value="F:hydrolase activity"/>
    <property type="evidence" value="ECO:0007669"/>
    <property type="project" value="UniProtKB-KW"/>
</dbReference>
<dbReference type="InterPro" id="IPR014001">
    <property type="entry name" value="Helicase_ATP-bd"/>
</dbReference>
<protein>
    <submittedName>
        <fullName evidence="6">ATP-dependent RNA helicase SrmB</fullName>
        <ecNumber evidence="6">3.6.4.13</ecNumber>
    </submittedName>
</protein>
<dbReference type="Pfam" id="PF00270">
    <property type="entry name" value="DEAD"/>
    <property type="match status" value="1"/>
</dbReference>
<feature type="domain" description="Helicase ATP-binding" evidence="5">
    <location>
        <begin position="85"/>
        <end position="188"/>
    </location>
</feature>
<dbReference type="SUPFAM" id="SSF52540">
    <property type="entry name" value="P-loop containing nucleoside triphosphate hydrolases"/>
    <property type="match status" value="1"/>
</dbReference>
<dbReference type="InterPro" id="IPR027417">
    <property type="entry name" value="P-loop_NTPase"/>
</dbReference>
<dbReference type="PANTHER" id="PTHR47959">
    <property type="entry name" value="ATP-DEPENDENT RNA HELICASE RHLE-RELATED"/>
    <property type="match status" value="1"/>
</dbReference>
<dbReference type="EMBL" id="UGLH01000006">
    <property type="protein sequence ID" value="STT84556.1"/>
    <property type="molecule type" value="Genomic_DNA"/>
</dbReference>
<dbReference type="AlphaFoldDB" id="A0A377XMP2"/>
<evidence type="ECO:0000313" key="7">
    <source>
        <dbReference type="Proteomes" id="UP000254340"/>
    </source>
</evidence>
<dbReference type="InterPro" id="IPR050079">
    <property type="entry name" value="DEAD_box_RNA_helicase"/>
</dbReference>
<dbReference type="PROSITE" id="PS51192">
    <property type="entry name" value="HELICASE_ATP_BIND_1"/>
    <property type="match status" value="1"/>
</dbReference>
<name>A0A377XMP2_KLEPN</name>
<dbReference type="Gene3D" id="3.40.50.300">
    <property type="entry name" value="P-loop containing nucleotide triphosphate hydrolases"/>
    <property type="match status" value="1"/>
</dbReference>
<keyword evidence="1" id="KW-0547">Nucleotide-binding</keyword>
<evidence type="ECO:0000313" key="6">
    <source>
        <dbReference type="EMBL" id="STT84556.1"/>
    </source>
</evidence>
<dbReference type="GO" id="GO:0003724">
    <property type="term" value="F:RNA helicase activity"/>
    <property type="evidence" value="ECO:0007669"/>
    <property type="project" value="UniProtKB-EC"/>
</dbReference>
<dbReference type="EC" id="3.6.4.13" evidence="6"/>
<evidence type="ECO:0000259" key="5">
    <source>
        <dbReference type="PROSITE" id="PS51192"/>
    </source>
</evidence>
<keyword evidence="3 6" id="KW-0347">Helicase</keyword>
<reference evidence="6 7" key="1">
    <citation type="submission" date="2018-06" db="EMBL/GenBank/DDBJ databases">
        <authorList>
            <consortium name="Pathogen Informatics"/>
            <person name="Doyle S."/>
        </authorList>
    </citation>
    <scope>NUCLEOTIDE SEQUENCE [LARGE SCALE GENOMIC DNA]</scope>
    <source>
        <strain evidence="6 7">NCTC5047</strain>
    </source>
</reference>
<organism evidence="6 7">
    <name type="scientific">Klebsiella pneumoniae</name>
    <dbReference type="NCBI Taxonomy" id="573"/>
    <lineage>
        <taxon>Bacteria</taxon>
        <taxon>Pseudomonadati</taxon>
        <taxon>Pseudomonadota</taxon>
        <taxon>Gammaproteobacteria</taxon>
        <taxon>Enterobacterales</taxon>
        <taxon>Enterobacteriaceae</taxon>
        <taxon>Klebsiella/Raoultella group</taxon>
        <taxon>Klebsiella</taxon>
        <taxon>Klebsiella pneumoniae complex</taxon>
    </lineage>
</organism>
<gene>
    <name evidence="6" type="primary">srmB_3</name>
    <name evidence="6" type="ORF">NCTC5047_05609</name>
</gene>
<keyword evidence="2 6" id="KW-0378">Hydrolase</keyword>
<accession>A0A377XMP2</accession>
<evidence type="ECO:0000256" key="4">
    <source>
        <dbReference type="ARBA" id="ARBA00022840"/>
    </source>
</evidence>
<evidence type="ECO:0000256" key="3">
    <source>
        <dbReference type="ARBA" id="ARBA00022806"/>
    </source>
</evidence>
<dbReference type="InterPro" id="IPR011545">
    <property type="entry name" value="DEAD/DEAH_box_helicase_dom"/>
</dbReference>